<evidence type="ECO:0000313" key="3">
    <source>
        <dbReference type="EMBL" id="KAK8776612.1"/>
    </source>
</evidence>
<dbReference type="PANTHER" id="PTHR14950:SF37">
    <property type="entry name" value="ENDORIBONUCLEASE DICER"/>
    <property type="match status" value="1"/>
</dbReference>
<feature type="domain" description="RNase III" evidence="2">
    <location>
        <begin position="36"/>
        <end position="161"/>
    </location>
</feature>
<dbReference type="InterPro" id="IPR036389">
    <property type="entry name" value="RNase_III_sf"/>
</dbReference>
<organism evidence="3 4">
    <name type="scientific">Amblyomma americanum</name>
    <name type="common">Lone star tick</name>
    <dbReference type="NCBI Taxonomy" id="6943"/>
    <lineage>
        <taxon>Eukaryota</taxon>
        <taxon>Metazoa</taxon>
        <taxon>Ecdysozoa</taxon>
        <taxon>Arthropoda</taxon>
        <taxon>Chelicerata</taxon>
        <taxon>Arachnida</taxon>
        <taxon>Acari</taxon>
        <taxon>Parasitiformes</taxon>
        <taxon>Ixodida</taxon>
        <taxon>Ixodoidea</taxon>
        <taxon>Ixodidae</taxon>
        <taxon>Amblyomminae</taxon>
        <taxon>Amblyomma</taxon>
    </lineage>
</organism>
<proteinExistence type="predicted"/>
<evidence type="ECO:0000256" key="1">
    <source>
        <dbReference type="ARBA" id="ARBA00022801"/>
    </source>
</evidence>
<sequence length="186" mass="20625">MAVSKVPPRILEWTRPVPREQWDASNPALLNAAKPYEEIEQKIGYTFQDKGFLLAAFTHCSLPANARLVPCILQPMDHLGDALLKFLLSAKLYGCLHPLSPRSLHDARKHVDSNYSFGLAAVRNGFHRFLRSGSPALSEAVVGYVRGLENAVGDAEDAFSGRSHVKVKHLPSGEPFEVWELLKRLG</sequence>
<dbReference type="GO" id="GO:0006396">
    <property type="term" value="P:RNA processing"/>
    <property type="evidence" value="ECO:0007669"/>
    <property type="project" value="InterPro"/>
</dbReference>
<dbReference type="AlphaFoldDB" id="A0AAQ4EPB0"/>
<dbReference type="InterPro" id="IPR000999">
    <property type="entry name" value="RNase_III_dom"/>
</dbReference>
<evidence type="ECO:0000313" key="4">
    <source>
        <dbReference type="Proteomes" id="UP001321473"/>
    </source>
</evidence>
<dbReference type="GO" id="GO:0004525">
    <property type="term" value="F:ribonuclease III activity"/>
    <property type="evidence" value="ECO:0007669"/>
    <property type="project" value="InterPro"/>
</dbReference>
<reference evidence="3 4" key="1">
    <citation type="journal article" date="2023" name="Arcadia Sci">
        <title>De novo assembly of a long-read Amblyomma americanum tick genome.</title>
        <authorList>
            <person name="Chou S."/>
            <person name="Poskanzer K.E."/>
            <person name="Rollins M."/>
            <person name="Thuy-Boun P.S."/>
        </authorList>
    </citation>
    <scope>NUCLEOTIDE SEQUENCE [LARGE SCALE GENOMIC DNA]</scope>
    <source>
        <strain evidence="3">F_SG_1</strain>
        <tissue evidence="3">Salivary glands</tissue>
    </source>
</reference>
<keyword evidence="1" id="KW-0378">Hydrolase</keyword>
<dbReference type="EMBL" id="JARKHS020012756">
    <property type="protein sequence ID" value="KAK8776612.1"/>
    <property type="molecule type" value="Genomic_DNA"/>
</dbReference>
<dbReference type="PROSITE" id="PS50142">
    <property type="entry name" value="RNASE_3_2"/>
    <property type="match status" value="1"/>
</dbReference>
<dbReference type="PANTHER" id="PTHR14950">
    <property type="entry name" value="DICER-RELATED"/>
    <property type="match status" value="1"/>
</dbReference>
<protein>
    <recommendedName>
        <fullName evidence="2">RNase III domain-containing protein</fullName>
    </recommendedName>
</protein>
<accession>A0AAQ4EPB0</accession>
<comment type="caution">
    <text evidence="3">The sequence shown here is derived from an EMBL/GenBank/DDBJ whole genome shotgun (WGS) entry which is preliminary data.</text>
</comment>
<name>A0AAQ4EPB0_AMBAM</name>
<dbReference type="Proteomes" id="UP001321473">
    <property type="component" value="Unassembled WGS sequence"/>
</dbReference>
<keyword evidence="4" id="KW-1185">Reference proteome</keyword>
<dbReference type="Gene3D" id="1.10.1520.10">
    <property type="entry name" value="Ribonuclease III domain"/>
    <property type="match status" value="1"/>
</dbReference>
<gene>
    <name evidence="3" type="ORF">V5799_030046</name>
</gene>
<dbReference type="SUPFAM" id="SSF69065">
    <property type="entry name" value="RNase III domain-like"/>
    <property type="match status" value="1"/>
</dbReference>
<evidence type="ECO:0000259" key="2">
    <source>
        <dbReference type="PROSITE" id="PS50142"/>
    </source>
</evidence>